<evidence type="ECO:0000313" key="1">
    <source>
        <dbReference type="EMBL" id="CRK95417.1"/>
    </source>
</evidence>
<protein>
    <submittedName>
        <fullName evidence="1">CLUMA_CG008857, isoform A</fullName>
    </submittedName>
</protein>
<dbReference type="Proteomes" id="UP000183832">
    <property type="component" value="Unassembled WGS sequence"/>
</dbReference>
<organism evidence="1 2">
    <name type="scientific">Clunio marinus</name>
    <dbReference type="NCBI Taxonomy" id="568069"/>
    <lineage>
        <taxon>Eukaryota</taxon>
        <taxon>Metazoa</taxon>
        <taxon>Ecdysozoa</taxon>
        <taxon>Arthropoda</taxon>
        <taxon>Hexapoda</taxon>
        <taxon>Insecta</taxon>
        <taxon>Pterygota</taxon>
        <taxon>Neoptera</taxon>
        <taxon>Endopterygota</taxon>
        <taxon>Diptera</taxon>
        <taxon>Nematocera</taxon>
        <taxon>Chironomoidea</taxon>
        <taxon>Chironomidae</taxon>
        <taxon>Clunio</taxon>
    </lineage>
</organism>
<dbReference type="AlphaFoldDB" id="A0A1J1IAG6"/>
<name>A0A1J1IAG6_9DIPT</name>
<proteinExistence type="predicted"/>
<accession>A0A1J1IAG6</accession>
<dbReference type="EMBL" id="CVRI01000041">
    <property type="protein sequence ID" value="CRK95417.1"/>
    <property type="molecule type" value="Genomic_DNA"/>
</dbReference>
<gene>
    <name evidence="1" type="ORF">CLUMA_CG008857</name>
</gene>
<sequence>MNRMSIPYNAFRSVHLDFLRVLDNNCINESAETPHNINRFIVMADLLCSSLGEFEAFELYENETGKAQMNVPLRKLAVSVQLSNDTSQCYSHVHQYHISPNVQTKS</sequence>
<evidence type="ECO:0000313" key="2">
    <source>
        <dbReference type="Proteomes" id="UP000183832"/>
    </source>
</evidence>
<keyword evidence="2" id="KW-1185">Reference proteome</keyword>
<reference evidence="1 2" key="1">
    <citation type="submission" date="2015-04" db="EMBL/GenBank/DDBJ databases">
        <authorList>
            <person name="Syromyatnikov M.Y."/>
            <person name="Popov V.N."/>
        </authorList>
    </citation>
    <scope>NUCLEOTIDE SEQUENCE [LARGE SCALE GENOMIC DNA]</scope>
</reference>